<dbReference type="EMBL" id="JAHUTJ010003490">
    <property type="protein sequence ID" value="MED6265634.1"/>
    <property type="molecule type" value="Genomic_DNA"/>
</dbReference>
<feature type="region of interest" description="Disordered" evidence="1">
    <location>
        <begin position="48"/>
        <end position="72"/>
    </location>
</feature>
<accession>A0ABU7CUT5</accession>
<name>A0ABU7CUT5_9TELE</name>
<reference evidence="2 3" key="1">
    <citation type="submission" date="2021-06" db="EMBL/GenBank/DDBJ databases">
        <authorList>
            <person name="Palmer J.M."/>
        </authorList>
    </citation>
    <scope>NUCLEOTIDE SEQUENCE [LARGE SCALE GENOMIC DNA]</scope>
    <source>
        <strain evidence="2 3">CL_MEX2019</strain>
        <tissue evidence="2">Muscle</tissue>
    </source>
</reference>
<dbReference type="Proteomes" id="UP001352852">
    <property type="component" value="Unassembled WGS sequence"/>
</dbReference>
<gene>
    <name evidence="2" type="ORF">CHARACLAT_027540</name>
</gene>
<keyword evidence="3" id="KW-1185">Reference proteome</keyword>
<sequence length="72" mass="8195">MHKDRRPGYKPKTFLLQGITAPLLPPTFSLLAVFCTHVGMHVITELGKKPGLQQQHRQETRHKEQKSSADSF</sequence>
<proteinExistence type="predicted"/>
<evidence type="ECO:0000313" key="3">
    <source>
        <dbReference type="Proteomes" id="UP001352852"/>
    </source>
</evidence>
<protein>
    <submittedName>
        <fullName evidence="2">Uncharacterized protein</fullName>
    </submittedName>
</protein>
<feature type="compositionally biased region" description="Basic and acidic residues" evidence="1">
    <location>
        <begin position="56"/>
        <end position="72"/>
    </location>
</feature>
<comment type="caution">
    <text evidence="2">The sequence shown here is derived from an EMBL/GenBank/DDBJ whole genome shotgun (WGS) entry which is preliminary data.</text>
</comment>
<evidence type="ECO:0000256" key="1">
    <source>
        <dbReference type="SAM" id="MobiDB-lite"/>
    </source>
</evidence>
<evidence type="ECO:0000313" key="2">
    <source>
        <dbReference type="EMBL" id="MED6265634.1"/>
    </source>
</evidence>
<organism evidence="2 3">
    <name type="scientific">Characodon lateralis</name>
    <dbReference type="NCBI Taxonomy" id="208331"/>
    <lineage>
        <taxon>Eukaryota</taxon>
        <taxon>Metazoa</taxon>
        <taxon>Chordata</taxon>
        <taxon>Craniata</taxon>
        <taxon>Vertebrata</taxon>
        <taxon>Euteleostomi</taxon>
        <taxon>Actinopterygii</taxon>
        <taxon>Neopterygii</taxon>
        <taxon>Teleostei</taxon>
        <taxon>Neoteleostei</taxon>
        <taxon>Acanthomorphata</taxon>
        <taxon>Ovalentaria</taxon>
        <taxon>Atherinomorphae</taxon>
        <taxon>Cyprinodontiformes</taxon>
        <taxon>Goodeidae</taxon>
        <taxon>Characodon</taxon>
    </lineage>
</organism>